<sequence>MWIYKDGTAAIRADFAACSSAIEEMGKDDSSPGAGSESPSKFNFSLWARCLLGPALSFFLPIWKGKWANLMRIEGEAEMVVEVAENAAEVVEKVATVAENVAAEEAEKFPDYSSLKKAAMVVEHVSEIAAKDAHSTAEFIHQVGEITHDLYGLEALL</sequence>
<evidence type="ECO:0000313" key="2">
    <source>
        <dbReference type="Proteomes" id="UP000436088"/>
    </source>
</evidence>
<proteinExistence type="predicted"/>
<keyword evidence="2" id="KW-1185">Reference proteome</keyword>
<dbReference type="AlphaFoldDB" id="A0A6A2XB62"/>
<gene>
    <name evidence="1" type="ORF">F3Y22_tig00111834pilonHSYRG00130</name>
</gene>
<protein>
    <submittedName>
        <fullName evidence="1">Uncharacterized protein</fullName>
    </submittedName>
</protein>
<organism evidence="1 2">
    <name type="scientific">Hibiscus syriacus</name>
    <name type="common">Rose of Sharon</name>
    <dbReference type="NCBI Taxonomy" id="106335"/>
    <lineage>
        <taxon>Eukaryota</taxon>
        <taxon>Viridiplantae</taxon>
        <taxon>Streptophyta</taxon>
        <taxon>Embryophyta</taxon>
        <taxon>Tracheophyta</taxon>
        <taxon>Spermatophyta</taxon>
        <taxon>Magnoliopsida</taxon>
        <taxon>eudicotyledons</taxon>
        <taxon>Gunneridae</taxon>
        <taxon>Pentapetalae</taxon>
        <taxon>rosids</taxon>
        <taxon>malvids</taxon>
        <taxon>Malvales</taxon>
        <taxon>Malvaceae</taxon>
        <taxon>Malvoideae</taxon>
        <taxon>Hibiscus</taxon>
    </lineage>
</organism>
<dbReference type="PANTHER" id="PTHR33735">
    <property type="entry name" value="EXPRESSED PROTEIN"/>
    <property type="match status" value="1"/>
</dbReference>
<evidence type="ECO:0000313" key="1">
    <source>
        <dbReference type="EMBL" id="KAE8672783.1"/>
    </source>
</evidence>
<dbReference type="PANTHER" id="PTHR33735:SF10">
    <property type="entry name" value="EXPRESSED PROTEIN"/>
    <property type="match status" value="1"/>
</dbReference>
<reference evidence="1" key="1">
    <citation type="submission" date="2019-09" db="EMBL/GenBank/DDBJ databases">
        <title>Draft genome information of white flower Hibiscus syriacus.</title>
        <authorList>
            <person name="Kim Y.-M."/>
        </authorList>
    </citation>
    <scope>NUCLEOTIDE SEQUENCE [LARGE SCALE GENOMIC DNA]</scope>
    <source>
        <strain evidence="1">YM2019G1</strain>
    </source>
</reference>
<name>A0A6A2XB62_HIBSY</name>
<accession>A0A6A2XB62</accession>
<dbReference type="EMBL" id="VEPZ02001441">
    <property type="protein sequence ID" value="KAE8672783.1"/>
    <property type="molecule type" value="Genomic_DNA"/>
</dbReference>
<comment type="caution">
    <text evidence="1">The sequence shown here is derived from an EMBL/GenBank/DDBJ whole genome shotgun (WGS) entry which is preliminary data.</text>
</comment>
<dbReference type="Proteomes" id="UP000436088">
    <property type="component" value="Unassembled WGS sequence"/>
</dbReference>